<name>A0ABQ7XBG4_BRANA</name>
<proteinExistence type="predicted"/>
<gene>
    <name evidence="2" type="ORF">HID58_090673</name>
</gene>
<keyword evidence="3" id="KW-1185">Reference proteome</keyword>
<feature type="compositionally biased region" description="Low complexity" evidence="1">
    <location>
        <begin position="62"/>
        <end position="86"/>
    </location>
</feature>
<comment type="caution">
    <text evidence="2">The sequence shown here is derived from an EMBL/GenBank/DDBJ whole genome shotgun (WGS) entry which is preliminary data.</text>
</comment>
<feature type="region of interest" description="Disordered" evidence="1">
    <location>
        <begin position="51"/>
        <end position="86"/>
    </location>
</feature>
<sequence length="86" mass="9339">MHHNPFTTMRSLKLAEGCKGTQVYALNPPPPPGGVGDKLLQHLQDHLRVNSIRSKSSRTYHHQSTSSSSLTASPPPISSSLRSILP</sequence>
<evidence type="ECO:0008006" key="4">
    <source>
        <dbReference type="Google" id="ProtNLM"/>
    </source>
</evidence>
<protein>
    <recommendedName>
        <fullName evidence="4">DET1- and DDB1-associated protein 1</fullName>
    </recommendedName>
</protein>
<organism evidence="2 3">
    <name type="scientific">Brassica napus</name>
    <name type="common">Rape</name>
    <dbReference type="NCBI Taxonomy" id="3708"/>
    <lineage>
        <taxon>Eukaryota</taxon>
        <taxon>Viridiplantae</taxon>
        <taxon>Streptophyta</taxon>
        <taxon>Embryophyta</taxon>
        <taxon>Tracheophyta</taxon>
        <taxon>Spermatophyta</taxon>
        <taxon>Magnoliopsida</taxon>
        <taxon>eudicotyledons</taxon>
        <taxon>Gunneridae</taxon>
        <taxon>Pentapetalae</taxon>
        <taxon>rosids</taxon>
        <taxon>malvids</taxon>
        <taxon>Brassicales</taxon>
        <taxon>Brassicaceae</taxon>
        <taxon>Brassiceae</taxon>
        <taxon>Brassica</taxon>
    </lineage>
</organism>
<dbReference type="Proteomes" id="UP000824890">
    <property type="component" value="Unassembled WGS sequence"/>
</dbReference>
<dbReference type="EMBL" id="JAGKQM010000826">
    <property type="protein sequence ID" value="KAH0853173.1"/>
    <property type="molecule type" value="Genomic_DNA"/>
</dbReference>
<evidence type="ECO:0000313" key="3">
    <source>
        <dbReference type="Proteomes" id="UP000824890"/>
    </source>
</evidence>
<evidence type="ECO:0000313" key="2">
    <source>
        <dbReference type="EMBL" id="KAH0853173.1"/>
    </source>
</evidence>
<evidence type="ECO:0000256" key="1">
    <source>
        <dbReference type="SAM" id="MobiDB-lite"/>
    </source>
</evidence>
<accession>A0ABQ7XBG4</accession>
<reference evidence="2 3" key="1">
    <citation type="submission" date="2021-05" db="EMBL/GenBank/DDBJ databases">
        <title>Genome Assembly of Synthetic Allotetraploid Brassica napus Reveals Homoeologous Exchanges between Subgenomes.</title>
        <authorList>
            <person name="Davis J.T."/>
        </authorList>
    </citation>
    <scope>NUCLEOTIDE SEQUENCE [LARGE SCALE GENOMIC DNA]</scope>
    <source>
        <strain evidence="3">cv. Da-Ae</strain>
        <tissue evidence="2">Seedling</tissue>
    </source>
</reference>